<reference evidence="2 3" key="1">
    <citation type="submission" date="2012-06" db="EMBL/GenBank/DDBJ databases">
        <title>Draft Genome Sequence of Lactobacillus pasteurii CRBIP 24.76T.</title>
        <authorList>
            <person name="Cousin S."/>
            <person name="Bouchier C."/>
            <person name="Loux V."/>
            <person name="Ma L."/>
            <person name="Creno S."/>
            <person name="Bizet C."/>
            <person name="Clermont D."/>
        </authorList>
    </citation>
    <scope>NUCLEOTIDE SEQUENCE [LARGE SCALE GENOMIC DNA]</scope>
    <source>
        <strain evidence="3">CRBIP 24.76T</strain>
    </source>
</reference>
<name>I7KKX2_9LACO</name>
<feature type="transmembrane region" description="Helical" evidence="1">
    <location>
        <begin position="174"/>
        <end position="195"/>
    </location>
</feature>
<evidence type="ECO:0008006" key="4">
    <source>
        <dbReference type="Google" id="ProtNLM"/>
    </source>
</evidence>
<accession>I7KKX2</accession>
<evidence type="ECO:0000313" key="3">
    <source>
        <dbReference type="Proteomes" id="UP000009311"/>
    </source>
</evidence>
<keyword evidence="1" id="KW-0472">Membrane</keyword>
<keyword evidence="1" id="KW-0812">Transmembrane</keyword>
<dbReference type="Proteomes" id="UP000009311">
    <property type="component" value="Unassembled WGS sequence"/>
</dbReference>
<keyword evidence="1" id="KW-1133">Transmembrane helix</keyword>
<dbReference type="EMBL" id="CAKD01000013">
    <property type="protein sequence ID" value="CCI84879.1"/>
    <property type="molecule type" value="Genomic_DNA"/>
</dbReference>
<dbReference type="RefSeq" id="WP_009559432.1">
    <property type="nucleotide sequence ID" value="NZ_AYZN01000002.1"/>
</dbReference>
<protein>
    <recommendedName>
        <fullName evidence="4">NEAT domain-containing protein</fullName>
    </recommendedName>
</protein>
<dbReference type="AlphaFoldDB" id="I7KKX2"/>
<dbReference type="OrthoDB" id="2283365at2"/>
<gene>
    <name evidence="2" type="ORF">BN53_02015</name>
</gene>
<evidence type="ECO:0000256" key="1">
    <source>
        <dbReference type="SAM" id="Phobius"/>
    </source>
</evidence>
<dbReference type="PATRIC" id="fig|1423790.3.peg.971"/>
<comment type="caution">
    <text evidence="2">The sequence shown here is derived from an EMBL/GenBank/DDBJ whole genome shotgun (WGS) entry which is preliminary data.</text>
</comment>
<organism evidence="2 3">
    <name type="scientific">Lactobacillus pasteurii DSM 23907 = CRBIP 24.76</name>
    <dbReference type="NCBI Taxonomy" id="1423790"/>
    <lineage>
        <taxon>Bacteria</taxon>
        <taxon>Bacillati</taxon>
        <taxon>Bacillota</taxon>
        <taxon>Bacilli</taxon>
        <taxon>Lactobacillales</taxon>
        <taxon>Lactobacillaceae</taxon>
        <taxon>Lactobacillus</taxon>
    </lineage>
</organism>
<dbReference type="STRING" id="1423790.BN53_02015"/>
<proteinExistence type="predicted"/>
<sequence length="205" mass="22901">MTIKAKHDLVVFKPLSMSVGPITNLTEKTEGDFDIWIVETSISSIDQLTKPFSGELEYSVPSLGMQHQKYKVWYVFDQALENAATVPKKTAKSKSSAGKVSKEKTTKQIEQVANTPVKNPVVEEAARKNNAASKKSTKTKTIPFNLAKKQKELGKYAVKKQATLAEVPLISYPFLPVIGIFACLDLVIISWAIIFRKKRTRKDKE</sequence>
<keyword evidence="3" id="KW-1185">Reference proteome</keyword>
<evidence type="ECO:0000313" key="2">
    <source>
        <dbReference type="EMBL" id="CCI84879.1"/>
    </source>
</evidence>